<evidence type="ECO:0000259" key="1">
    <source>
        <dbReference type="Pfam" id="PF13966"/>
    </source>
</evidence>
<dbReference type="InterPro" id="IPR026960">
    <property type="entry name" value="RVT-Znf"/>
</dbReference>
<dbReference type="Proteomes" id="UP000504610">
    <property type="component" value="Chromosome 9"/>
</dbReference>
<protein>
    <submittedName>
        <fullName evidence="3">Uncharacterized protein LOC130500238</fullName>
    </submittedName>
</protein>
<dbReference type="Pfam" id="PF13966">
    <property type="entry name" value="zf-RVT"/>
    <property type="match status" value="1"/>
</dbReference>
<gene>
    <name evidence="3" type="primary">LOC130500238</name>
</gene>
<sequence>MAAILTELITLGFLDEKEVSRICVLLGSPRDLCVPRNATVSAACNVNGWRLPNPRSDRALELHIHLTTVQPPSVSSDPDSYHWLVNGNKFQTFSSAITWEAIRPRENTKDWAKVIWYKGAVPKHAFNMWVANYDRLPTRVRLASWGMPIPTQCCLCSKFPEDRDHLLLTYEYSVVIWKWVLLRLRPTGRLFSNWQELLSWLKADSNQAPETLRRLVAHTTIYHL</sequence>
<dbReference type="RefSeq" id="XP_056850983.1">
    <property type="nucleotide sequence ID" value="XM_056995003.1"/>
</dbReference>
<dbReference type="KEGG" id="rsz:130500238"/>
<reference evidence="3" key="2">
    <citation type="submission" date="2025-08" db="UniProtKB">
        <authorList>
            <consortium name="RefSeq"/>
        </authorList>
    </citation>
    <scope>IDENTIFICATION</scope>
    <source>
        <tissue evidence="3">Leaf</tissue>
    </source>
</reference>
<accession>A0A9W3CHA2</accession>
<evidence type="ECO:0000313" key="2">
    <source>
        <dbReference type="Proteomes" id="UP000504610"/>
    </source>
</evidence>
<proteinExistence type="predicted"/>
<name>A0A9W3CHA2_RAPSA</name>
<organism evidence="2 3">
    <name type="scientific">Raphanus sativus</name>
    <name type="common">Radish</name>
    <name type="synonym">Raphanus raphanistrum var. sativus</name>
    <dbReference type="NCBI Taxonomy" id="3726"/>
    <lineage>
        <taxon>Eukaryota</taxon>
        <taxon>Viridiplantae</taxon>
        <taxon>Streptophyta</taxon>
        <taxon>Embryophyta</taxon>
        <taxon>Tracheophyta</taxon>
        <taxon>Spermatophyta</taxon>
        <taxon>Magnoliopsida</taxon>
        <taxon>eudicotyledons</taxon>
        <taxon>Gunneridae</taxon>
        <taxon>Pentapetalae</taxon>
        <taxon>rosids</taxon>
        <taxon>malvids</taxon>
        <taxon>Brassicales</taxon>
        <taxon>Brassicaceae</taxon>
        <taxon>Brassiceae</taxon>
        <taxon>Raphanus</taxon>
    </lineage>
</organism>
<feature type="domain" description="Reverse transcriptase zinc-binding" evidence="1">
    <location>
        <begin position="93"/>
        <end position="177"/>
    </location>
</feature>
<dbReference type="AlphaFoldDB" id="A0A9W3CHA2"/>
<dbReference type="OrthoDB" id="1026082at2759"/>
<dbReference type="GeneID" id="130500238"/>
<keyword evidence="2" id="KW-1185">Reference proteome</keyword>
<reference evidence="2" key="1">
    <citation type="journal article" date="2019" name="Database">
        <title>The radish genome database (RadishGD): an integrated information resource for radish genomics.</title>
        <authorList>
            <person name="Yu H.J."/>
            <person name="Baek S."/>
            <person name="Lee Y.J."/>
            <person name="Cho A."/>
            <person name="Mun J.H."/>
        </authorList>
    </citation>
    <scope>NUCLEOTIDE SEQUENCE [LARGE SCALE GENOMIC DNA]</scope>
    <source>
        <strain evidence="2">cv. WK10039</strain>
    </source>
</reference>
<evidence type="ECO:0000313" key="3">
    <source>
        <dbReference type="RefSeq" id="XP_056850983.1"/>
    </source>
</evidence>